<keyword evidence="7" id="KW-0967">Endosome</keyword>
<organism evidence="13 14">
    <name type="scientific">Hibiscus syriacus</name>
    <name type="common">Rose of Sharon</name>
    <dbReference type="NCBI Taxonomy" id="106335"/>
    <lineage>
        <taxon>Eukaryota</taxon>
        <taxon>Viridiplantae</taxon>
        <taxon>Streptophyta</taxon>
        <taxon>Embryophyta</taxon>
        <taxon>Tracheophyta</taxon>
        <taxon>Spermatophyta</taxon>
        <taxon>Magnoliopsida</taxon>
        <taxon>eudicotyledons</taxon>
        <taxon>Gunneridae</taxon>
        <taxon>Pentapetalae</taxon>
        <taxon>rosids</taxon>
        <taxon>malvids</taxon>
        <taxon>Malvales</taxon>
        <taxon>Malvaceae</taxon>
        <taxon>Malvoideae</taxon>
        <taxon>Hibiscus</taxon>
    </lineage>
</organism>
<proteinExistence type="inferred from homology"/>
<feature type="region of interest" description="Disordered" evidence="11">
    <location>
        <begin position="75"/>
        <end position="123"/>
    </location>
</feature>
<comment type="subcellular location">
    <subcellularLocation>
        <location evidence="1">Endosome membrane</location>
        <topology evidence="1">Multi-pass membrane protein</topology>
    </subcellularLocation>
    <subcellularLocation>
        <location evidence="2">Golgi apparatus membrane</location>
        <topology evidence="2">Multi-pass membrane protein</topology>
    </subcellularLocation>
</comment>
<dbReference type="AlphaFoldDB" id="A0A6A3C6C8"/>
<feature type="region of interest" description="Disordered" evidence="11">
    <location>
        <begin position="156"/>
        <end position="241"/>
    </location>
</feature>
<evidence type="ECO:0000313" key="14">
    <source>
        <dbReference type="Proteomes" id="UP000436088"/>
    </source>
</evidence>
<evidence type="ECO:0000256" key="10">
    <source>
        <dbReference type="ARBA" id="ARBA00023136"/>
    </source>
</evidence>
<evidence type="ECO:0000256" key="3">
    <source>
        <dbReference type="ARBA" id="ARBA00005227"/>
    </source>
</evidence>
<feature type="compositionally biased region" description="Polar residues" evidence="11">
    <location>
        <begin position="77"/>
        <end position="87"/>
    </location>
</feature>
<gene>
    <name evidence="13" type="ORF">F3Y22_tig00013738pilonHSYRG00071</name>
</gene>
<evidence type="ECO:0000256" key="6">
    <source>
        <dbReference type="ARBA" id="ARBA00022729"/>
    </source>
</evidence>
<evidence type="ECO:0000256" key="8">
    <source>
        <dbReference type="ARBA" id="ARBA00022989"/>
    </source>
</evidence>
<dbReference type="Pfam" id="PF02990">
    <property type="entry name" value="EMP70"/>
    <property type="match status" value="1"/>
</dbReference>
<comment type="caution">
    <text evidence="13">The sequence shown here is derived from an EMBL/GenBank/DDBJ whole genome shotgun (WGS) entry which is preliminary data.</text>
</comment>
<dbReference type="PANTHER" id="PTHR31618:SF20">
    <property type="entry name" value="MECHANOSENSITIVE ION CHANNEL PROTEIN 10"/>
    <property type="match status" value="1"/>
</dbReference>
<keyword evidence="14" id="KW-1185">Reference proteome</keyword>
<feature type="signal peptide" evidence="12">
    <location>
        <begin position="1"/>
        <end position="15"/>
    </location>
</feature>
<dbReference type="EMBL" id="VEPZ02000557">
    <property type="protein sequence ID" value="KAE8722722.1"/>
    <property type="molecule type" value="Genomic_DNA"/>
</dbReference>
<dbReference type="InterPro" id="IPR004240">
    <property type="entry name" value="EMP70"/>
</dbReference>
<feature type="compositionally biased region" description="Polar residues" evidence="11">
    <location>
        <begin position="158"/>
        <end position="178"/>
    </location>
</feature>
<evidence type="ECO:0000256" key="7">
    <source>
        <dbReference type="ARBA" id="ARBA00022753"/>
    </source>
</evidence>
<evidence type="ECO:0000256" key="9">
    <source>
        <dbReference type="ARBA" id="ARBA00023034"/>
    </source>
</evidence>
<evidence type="ECO:0000256" key="2">
    <source>
        <dbReference type="ARBA" id="ARBA00004653"/>
    </source>
</evidence>
<dbReference type="GO" id="GO:0000139">
    <property type="term" value="C:Golgi membrane"/>
    <property type="evidence" value="ECO:0007669"/>
    <property type="project" value="UniProtKB-SubCell"/>
</dbReference>
<dbReference type="GO" id="GO:0050982">
    <property type="term" value="P:detection of mechanical stimulus"/>
    <property type="evidence" value="ECO:0007669"/>
    <property type="project" value="TreeGrafter"/>
</dbReference>
<keyword evidence="8" id="KW-1133">Transmembrane helix</keyword>
<keyword evidence="5" id="KW-0812">Transmembrane</keyword>
<name>A0A6A3C6C8_HIBSY</name>
<dbReference type="GO" id="GO:0010008">
    <property type="term" value="C:endosome membrane"/>
    <property type="evidence" value="ECO:0007669"/>
    <property type="project" value="UniProtKB-SubCell"/>
</dbReference>
<evidence type="ECO:0000256" key="4">
    <source>
        <dbReference type="ARBA" id="ARBA00008017"/>
    </source>
</evidence>
<evidence type="ECO:0000256" key="5">
    <source>
        <dbReference type="ARBA" id="ARBA00022692"/>
    </source>
</evidence>
<evidence type="ECO:0000256" key="1">
    <source>
        <dbReference type="ARBA" id="ARBA00004337"/>
    </source>
</evidence>
<dbReference type="PANTHER" id="PTHR31618">
    <property type="entry name" value="MECHANOSENSITIVE ION CHANNEL PROTEIN 5"/>
    <property type="match status" value="1"/>
</dbReference>
<feature type="compositionally biased region" description="Basic and acidic residues" evidence="11">
    <location>
        <begin position="100"/>
        <end position="109"/>
    </location>
</feature>
<dbReference type="GO" id="GO:0006820">
    <property type="term" value="P:monoatomic anion transport"/>
    <property type="evidence" value="ECO:0007669"/>
    <property type="project" value="TreeGrafter"/>
</dbReference>
<feature type="region of interest" description="Disordered" evidence="11">
    <location>
        <begin position="477"/>
        <end position="511"/>
    </location>
</feature>
<reference evidence="13" key="1">
    <citation type="submission" date="2019-09" db="EMBL/GenBank/DDBJ databases">
        <title>Draft genome information of white flower Hibiscus syriacus.</title>
        <authorList>
            <person name="Kim Y.-M."/>
        </authorList>
    </citation>
    <scope>NUCLEOTIDE SEQUENCE [LARGE SCALE GENOMIC DNA]</scope>
    <source>
        <strain evidence="13">YM2019G1</strain>
    </source>
</reference>
<dbReference type="GO" id="GO:0008381">
    <property type="term" value="F:mechanosensitive monoatomic ion channel activity"/>
    <property type="evidence" value="ECO:0007669"/>
    <property type="project" value="TreeGrafter"/>
</dbReference>
<keyword evidence="9" id="KW-0333">Golgi apparatus</keyword>
<keyword evidence="6 12" id="KW-0732">Signal</keyword>
<protein>
    <submittedName>
        <fullName evidence="13">Detected protein of confused Function</fullName>
    </submittedName>
</protein>
<accession>A0A6A3C6C8</accession>
<dbReference type="GO" id="GO:0005886">
    <property type="term" value="C:plasma membrane"/>
    <property type="evidence" value="ECO:0007669"/>
    <property type="project" value="TreeGrafter"/>
</dbReference>
<feature type="chain" id="PRO_5025561005" evidence="12">
    <location>
        <begin position="16"/>
        <end position="511"/>
    </location>
</feature>
<evidence type="ECO:0000313" key="13">
    <source>
        <dbReference type="EMBL" id="KAE8722722.1"/>
    </source>
</evidence>
<keyword evidence="10" id="KW-0472">Membrane</keyword>
<comment type="similarity">
    <text evidence="3">Belongs to the nonaspanin (TM9SF) (TC 9.A.2) family.</text>
</comment>
<comment type="similarity">
    <text evidence="4">Belongs to the MscS (TC 1.A.23) family.</text>
</comment>
<sequence>MALWVLKKWILGTFGGSCHLLDKDHGANKAKKMQRKAWRNYRNCLRDVPSGHLFVRVELSADYAFSSSSRFAYFGESSGSNKRNSADISGAQGRYQASEKSQRRNDSRRSRLRNGWKQKLSSGQEYDISGTQVVINVSGEENSRGSYPKEAEALDPKLNSQGSHNKTSAESSSVTAGPTANKPPKAPITGNEPLLRRRSFAKPNSRFGEQSYVPKSDQMKDNSLANPEQVGGNSPYKLSSINNKSARSIRVDSAMSKTLSITSRGSTEEDEKEEIVKKVKLHKERLNGLKPKVVIQCIVLDTWVLLFLDIERSKTGTKILASNFHKNKFFDRIQESVFHHYVLRTLSGPPFMEINGIQKPPAQLIVSKAKKDKEPKTNRLIDMGKVHRLKREKVSAWHMKLLVDAITNSGFSTVSNTLEESACDEGGKQEDNEITNEEEDGWKYIHGDVFRFPKHKFLFAVGTIAIAFLDGSANRAEKDRRDYPVRPTRFLDQSCENTHPGHKKPGIQQQK</sequence>
<evidence type="ECO:0000256" key="11">
    <source>
        <dbReference type="SAM" id="MobiDB-lite"/>
    </source>
</evidence>
<evidence type="ECO:0000256" key="12">
    <source>
        <dbReference type="SAM" id="SignalP"/>
    </source>
</evidence>
<dbReference type="Proteomes" id="UP000436088">
    <property type="component" value="Unassembled WGS sequence"/>
</dbReference>
<dbReference type="InterPro" id="IPR016688">
    <property type="entry name" value="MscS-like_plants/fungi"/>
</dbReference>